<dbReference type="AlphaFoldDB" id="A0AAI9AGQ6"/>
<proteinExistence type="predicted"/>
<gene>
    <name evidence="2" type="ORF">CMTB2_08865</name>
</gene>
<dbReference type="SUPFAM" id="SSF47240">
    <property type="entry name" value="Ferritin-like"/>
    <property type="match status" value="1"/>
</dbReference>
<dbReference type="Proteomes" id="UP000003288">
    <property type="component" value="Unassembled WGS sequence"/>
</dbReference>
<name>A0AAI9AGQ6_9BACT</name>
<dbReference type="CDD" id="cd01048">
    <property type="entry name" value="Ferritin_like_AB2"/>
    <property type="match status" value="1"/>
</dbReference>
<dbReference type="EMBL" id="ABCJ01000006">
    <property type="protein sequence ID" value="EDM23363.1"/>
    <property type="molecule type" value="Genomic_DNA"/>
</dbReference>
<dbReference type="InterPro" id="IPR009078">
    <property type="entry name" value="Ferritin-like_SF"/>
</dbReference>
<organism evidence="2 3">
    <name type="scientific">Caminibacter mediatlanticus TB-2</name>
    <dbReference type="NCBI Taxonomy" id="391592"/>
    <lineage>
        <taxon>Bacteria</taxon>
        <taxon>Pseudomonadati</taxon>
        <taxon>Campylobacterota</taxon>
        <taxon>Epsilonproteobacteria</taxon>
        <taxon>Nautiliales</taxon>
        <taxon>Nautiliaceae</taxon>
        <taxon>Caminibacter</taxon>
    </lineage>
</organism>
<accession>A0AAI9AGQ6</accession>
<dbReference type="InterPro" id="IPR012347">
    <property type="entry name" value="Ferritin-like"/>
</dbReference>
<evidence type="ECO:0000313" key="2">
    <source>
        <dbReference type="EMBL" id="EDM23363.1"/>
    </source>
</evidence>
<dbReference type="Gene3D" id="1.20.1260.10">
    <property type="match status" value="1"/>
</dbReference>
<evidence type="ECO:0000313" key="3">
    <source>
        <dbReference type="Proteomes" id="UP000003288"/>
    </source>
</evidence>
<dbReference type="RefSeq" id="WP_007474852.1">
    <property type="nucleotide sequence ID" value="NZ_ABCJ01000006.1"/>
</dbReference>
<comment type="caution">
    <text evidence="2">The sequence shown here is derived from an EMBL/GenBank/DDBJ whole genome shotgun (WGS) entry which is preliminary data.</text>
</comment>
<reference evidence="2 3" key="1">
    <citation type="journal article" date="2011" name="Stand. Genomic Sci.">
        <title>Draft genome sequence of Caminibacter mediatlanticus strain TB-2, an epsilonproteobacterium isolated from a deep-sea hydrothermal vent.</title>
        <authorList>
            <person name="Giovannelli D."/>
            <person name="Ferriera S."/>
            <person name="Johnson J."/>
            <person name="Kravitz S."/>
            <person name="Perez-Rodriguez I."/>
            <person name="Ricci J."/>
            <person name="O'Brien C."/>
            <person name="Voordeckers J.W."/>
            <person name="Bini E."/>
            <person name="Vetriani C."/>
        </authorList>
    </citation>
    <scope>NUCLEOTIDE SEQUENCE [LARGE SCALE GENOMIC DNA]</scope>
    <source>
        <strain evidence="2 3">TB-2</strain>
    </source>
</reference>
<feature type="domain" description="DUF2202" evidence="1">
    <location>
        <begin position="152"/>
        <end position="315"/>
    </location>
</feature>
<dbReference type="Pfam" id="PF09968">
    <property type="entry name" value="DUF2202"/>
    <property type="match status" value="1"/>
</dbReference>
<evidence type="ECO:0000259" key="1">
    <source>
        <dbReference type="Pfam" id="PF09968"/>
    </source>
</evidence>
<protein>
    <recommendedName>
        <fullName evidence="1">DUF2202 domain-containing protein</fullName>
    </recommendedName>
</protein>
<dbReference type="InterPro" id="IPR019243">
    <property type="entry name" value="DUF2202"/>
</dbReference>
<sequence>MKKLALSLTVILVVANAYTKLEIKPGWQNLGTADNINVSEVFNRNSISLVYYYNENTKNWEVYSPNTTLENEIINKKQFAKSSVIPAFKGFWVYGKSYDTIIIDGNTTTMPPTLIGNTQIGGPNTSNGSITNNTNTVTSTTLQTNYNLTQEDKDALAYMWNEEKLAKDIYMTLYNLYSDNPYSKVLYNISTRSESTHQGMVEYLAQKYDLNITNPPTYAEHYDENELEKYGVGEFFVNEIQNLYNTLYEKGSQSMQDALEVGCMVEVTDVDDLNERIAEANASGALDLVTVFENLRQGSYNHYWAFDRALKNMGVSEGCCVLGDEYCKTPEEYPTK</sequence>